<reference evidence="1" key="1">
    <citation type="journal article" date="2019" name="Environ. Microbiol.">
        <title>Fungal ecological strategies reflected in gene transcription - a case study of two litter decomposers.</title>
        <authorList>
            <person name="Barbi F."/>
            <person name="Kohler A."/>
            <person name="Barry K."/>
            <person name="Baskaran P."/>
            <person name="Daum C."/>
            <person name="Fauchery L."/>
            <person name="Ihrmark K."/>
            <person name="Kuo A."/>
            <person name="LaButti K."/>
            <person name="Lipzen A."/>
            <person name="Morin E."/>
            <person name="Grigoriev I.V."/>
            <person name="Henrissat B."/>
            <person name="Lindahl B."/>
            <person name="Martin F."/>
        </authorList>
    </citation>
    <scope>NUCLEOTIDE SEQUENCE</scope>
    <source>
        <strain evidence="1">JB14</strain>
    </source>
</reference>
<keyword evidence="2" id="KW-1185">Reference proteome</keyword>
<proteinExistence type="predicted"/>
<dbReference type="Proteomes" id="UP000799118">
    <property type="component" value="Unassembled WGS sequence"/>
</dbReference>
<dbReference type="AlphaFoldDB" id="A0A6A4GL86"/>
<organism evidence="1 2">
    <name type="scientific">Gymnopus androsaceus JB14</name>
    <dbReference type="NCBI Taxonomy" id="1447944"/>
    <lineage>
        <taxon>Eukaryota</taxon>
        <taxon>Fungi</taxon>
        <taxon>Dikarya</taxon>
        <taxon>Basidiomycota</taxon>
        <taxon>Agaricomycotina</taxon>
        <taxon>Agaricomycetes</taxon>
        <taxon>Agaricomycetidae</taxon>
        <taxon>Agaricales</taxon>
        <taxon>Marasmiineae</taxon>
        <taxon>Omphalotaceae</taxon>
        <taxon>Gymnopus</taxon>
    </lineage>
</organism>
<dbReference type="OrthoDB" id="2998890at2759"/>
<gene>
    <name evidence="1" type="ORF">BT96DRAFT_1006310</name>
</gene>
<accession>A0A6A4GL86</accession>
<dbReference type="EMBL" id="ML769901">
    <property type="protein sequence ID" value="KAE9386206.1"/>
    <property type="molecule type" value="Genomic_DNA"/>
</dbReference>
<evidence type="ECO:0000313" key="2">
    <source>
        <dbReference type="Proteomes" id="UP000799118"/>
    </source>
</evidence>
<sequence>MPSTFLSPSAAALRNGDLVFSSPMASDASSEAPSSLISFYSPVNIPVADDSNDSMACVVGISQPFKVYSPGGFLYADSYLDVVHAPRFEYQRNLGAGPRTHFSILGAHYDRREEYIDRLPHDSPFRQDLAMWFIYEETADCLLGGEPVCLPITLYAYWRDSDLSFTEVYAAVRGFGFPFRYLIGPRLKTGVLCCAFRNMVNRFEVGFSDNEVGPDGKSLVATDFLVDRHSKQKFMHTLSRNMIEEDAFLLWLKPSSRYYLWSKSFTDFCSAFILSSDTTSNVWAVDMKSRLHWAYYDLPRLLASVEEEFGVIGTSGYYEGMVRWFCG</sequence>
<evidence type="ECO:0000313" key="1">
    <source>
        <dbReference type="EMBL" id="KAE9386206.1"/>
    </source>
</evidence>
<protein>
    <submittedName>
        <fullName evidence="1">Uncharacterized protein</fullName>
    </submittedName>
</protein>
<name>A0A6A4GL86_9AGAR</name>